<dbReference type="NCBIfam" id="TIGR00204">
    <property type="entry name" value="dxs"/>
    <property type="match status" value="1"/>
</dbReference>
<dbReference type="InterPro" id="IPR005475">
    <property type="entry name" value="Transketolase-like_Pyr-bd"/>
</dbReference>
<keyword evidence="6 10" id="KW-0460">Magnesium</keyword>
<comment type="cofactor">
    <cofactor evidence="10">
        <name>Mg(2+)</name>
        <dbReference type="ChEBI" id="CHEBI:18420"/>
    </cofactor>
    <text evidence="10">Binds 1 Mg(2+) ion per subunit.</text>
</comment>
<keyword evidence="9 10" id="KW-0414">Isoprene biosynthesis</keyword>
<comment type="subunit">
    <text evidence="3 10">Homodimer.</text>
</comment>
<dbReference type="CDD" id="cd07033">
    <property type="entry name" value="TPP_PYR_DXS_TK_like"/>
    <property type="match status" value="1"/>
</dbReference>
<evidence type="ECO:0000256" key="4">
    <source>
        <dbReference type="ARBA" id="ARBA00022679"/>
    </source>
</evidence>
<dbReference type="GO" id="GO:0019288">
    <property type="term" value="P:isopentenyl diphosphate biosynthetic process, methylerythritol 4-phosphate pathway"/>
    <property type="evidence" value="ECO:0007669"/>
    <property type="project" value="TreeGrafter"/>
</dbReference>
<evidence type="ECO:0000256" key="3">
    <source>
        <dbReference type="ARBA" id="ARBA00011738"/>
    </source>
</evidence>
<comment type="catalytic activity">
    <reaction evidence="10">
        <text>D-glyceraldehyde 3-phosphate + pyruvate + H(+) = 1-deoxy-D-xylulose 5-phosphate + CO2</text>
        <dbReference type="Rhea" id="RHEA:12605"/>
        <dbReference type="ChEBI" id="CHEBI:15361"/>
        <dbReference type="ChEBI" id="CHEBI:15378"/>
        <dbReference type="ChEBI" id="CHEBI:16526"/>
        <dbReference type="ChEBI" id="CHEBI:57792"/>
        <dbReference type="ChEBI" id="CHEBI:59776"/>
        <dbReference type="EC" id="2.2.1.7"/>
    </reaction>
</comment>
<gene>
    <name evidence="10" type="primary">dxs</name>
    <name evidence="12" type="ORF">BO225_04725</name>
</gene>
<organism evidence="12 13">
    <name type="scientific">Dubosiella newyorkensis</name>
    <dbReference type="NCBI Taxonomy" id="1862672"/>
    <lineage>
        <taxon>Bacteria</taxon>
        <taxon>Bacillati</taxon>
        <taxon>Bacillota</taxon>
        <taxon>Erysipelotrichia</taxon>
        <taxon>Erysipelotrichales</taxon>
        <taxon>Erysipelotrichaceae</taxon>
        <taxon>Dubosiella</taxon>
    </lineage>
</organism>
<evidence type="ECO:0000256" key="2">
    <source>
        <dbReference type="ARBA" id="ARBA00011081"/>
    </source>
</evidence>
<dbReference type="GO" id="GO:0000287">
    <property type="term" value="F:magnesium ion binding"/>
    <property type="evidence" value="ECO:0007669"/>
    <property type="project" value="UniProtKB-UniRule"/>
</dbReference>
<feature type="binding site" evidence="10">
    <location>
        <position position="72"/>
    </location>
    <ligand>
        <name>thiamine diphosphate</name>
        <dbReference type="ChEBI" id="CHEBI:58937"/>
    </ligand>
</feature>
<comment type="function">
    <text evidence="10">Catalyzes the acyloin condensation reaction between C atoms 2 and 3 of pyruvate and glyceraldehyde 3-phosphate to yield 1-deoxy-D-xylulose-5-phosphate (DXP).</text>
</comment>
<comment type="pathway">
    <text evidence="1 10">Metabolic intermediate biosynthesis; 1-deoxy-D-xylulose 5-phosphate biosynthesis; 1-deoxy-D-xylulose 5-phosphate from D-glyceraldehyde 3-phosphate and pyruvate: step 1/1.</text>
</comment>
<evidence type="ECO:0000256" key="10">
    <source>
        <dbReference type="HAMAP-Rule" id="MF_00315"/>
    </source>
</evidence>
<dbReference type="GO" id="GO:0005829">
    <property type="term" value="C:cytosol"/>
    <property type="evidence" value="ECO:0007669"/>
    <property type="project" value="TreeGrafter"/>
</dbReference>
<dbReference type="SUPFAM" id="SSF52922">
    <property type="entry name" value="TK C-terminal domain-like"/>
    <property type="match status" value="1"/>
</dbReference>
<dbReference type="GeneID" id="78275253"/>
<comment type="cofactor">
    <cofactor evidence="10">
        <name>thiamine diphosphate</name>
        <dbReference type="ChEBI" id="CHEBI:58937"/>
    </cofactor>
    <text evidence="10">Binds 1 thiamine pyrophosphate per subunit.</text>
</comment>
<dbReference type="Pfam" id="PF02779">
    <property type="entry name" value="Transket_pyr"/>
    <property type="match status" value="1"/>
</dbReference>
<evidence type="ECO:0000313" key="13">
    <source>
        <dbReference type="Proteomes" id="UP000186705"/>
    </source>
</evidence>
<evidence type="ECO:0000256" key="6">
    <source>
        <dbReference type="ARBA" id="ARBA00022842"/>
    </source>
</evidence>
<feature type="binding site" evidence="10">
    <location>
        <position position="144"/>
    </location>
    <ligand>
        <name>Mg(2+)</name>
        <dbReference type="ChEBI" id="CHEBI:18420"/>
    </ligand>
</feature>
<feature type="domain" description="Transketolase-like pyrimidine-binding" evidence="11">
    <location>
        <begin position="316"/>
        <end position="479"/>
    </location>
</feature>
<keyword evidence="4 10" id="KW-0808">Transferase</keyword>
<dbReference type="GO" id="GO:0009228">
    <property type="term" value="P:thiamine biosynthetic process"/>
    <property type="evidence" value="ECO:0007669"/>
    <property type="project" value="UniProtKB-UniRule"/>
</dbReference>
<dbReference type="GO" id="GO:0008661">
    <property type="term" value="F:1-deoxy-D-xylulose-5-phosphate synthase activity"/>
    <property type="evidence" value="ECO:0007669"/>
    <property type="project" value="UniProtKB-UniRule"/>
</dbReference>
<keyword evidence="7 10" id="KW-0784">Thiamine biosynthesis</keyword>
<feature type="binding site" evidence="10">
    <location>
        <position position="283"/>
    </location>
    <ligand>
        <name>thiamine diphosphate</name>
        <dbReference type="ChEBI" id="CHEBI:58937"/>
    </ligand>
</feature>
<dbReference type="PANTHER" id="PTHR43322">
    <property type="entry name" value="1-D-DEOXYXYLULOSE 5-PHOSPHATE SYNTHASE-RELATED"/>
    <property type="match status" value="1"/>
</dbReference>
<dbReference type="EC" id="2.2.1.7" evidence="10"/>
<dbReference type="EMBL" id="MPKA01000058">
    <property type="protein sequence ID" value="OLU46877.1"/>
    <property type="molecule type" value="Genomic_DNA"/>
</dbReference>
<feature type="binding site" evidence="10">
    <location>
        <position position="173"/>
    </location>
    <ligand>
        <name>thiamine diphosphate</name>
        <dbReference type="ChEBI" id="CHEBI:58937"/>
    </ligand>
</feature>
<dbReference type="InterPro" id="IPR009014">
    <property type="entry name" value="Transketo_C/PFOR_II"/>
</dbReference>
<dbReference type="UniPathway" id="UPA00064">
    <property type="reaction ID" value="UER00091"/>
</dbReference>
<keyword evidence="8 10" id="KW-0786">Thiamine pyrophosphate</keyword>
<dbReference type="GO" id="GO:0016114">
    <property type="term" value="P:terpenoid biosynthetic process"/>
    <property type="evidence" value="ECO:0007669"/>
    <property type="project" value="UniProtKB-UniRule"/>
</dbReference>
<dbReference type="Pfam" id="PF02780">
    <property type="entry name" value="Transketolase_C"/>
    <property type="match status" value="1"/>
</dbReference>
<evidence type="ECO:0000259" key="11">
    <source>
        <dbReference type="SMART" id="SM00861"/>
    </source>
</evidence>
<comment type="caution">
    <text evidence="12">The sequence shown here is derived from an EMBL/GenBank/DDBJ whole genome shotgun (WGS) entry which is preliminary data.</text>
</comment>
<dbReference type="Pfam" id="PF13292">
    <property type="entry name" value="DXP_synthase_N"/>
    <property type="match status" value="1"/>
</dbReference>
<dbReference type="InterPro" id="IPR033248">
    <property type="entry name" value="Transketolase_C"/>
</dbReference>
<dbReference type="InterPro" id="IPR020826">
    <property type="entry name" value="Transketolase_BS"/>
</dbReference>
<name>A0A1U7NNH6_9FIRM</name>
<dbReference type="NCBIfam" id="NF003933">
    <property type="entry name" value="PRK05444.2-2"/>
    <property type="match status" value="1"/>
</dbReference>
<reference evidence="12 13" key="1">
    <citation type="submission" date="2016-11" db="EMBL/GenBank/DDBJ databases">
        <title>Description of two novel members of the family Erysipelotrichaceae: Ileibacterium lipovorans gen. nov., sp. nov. and Dubosiella newyorkensis, gen. nov., sp. nov.</title>
        <authorList>
            <person name="Cox L.M."/>
            <person name="Sohn J."/>
            <person name="Tyrrell K.L."/>
            <person name="Citron D.M."/>
            <person name="Lawson P.A."/>
            <person name="Patel N.B."/>
            <person name="Iizumi T."/>
            <person name="Perez-Perez G.I."/>
            <person name="Goldstein E.J."/>
            <person name="Blaser M.J."/>
        </authorList>
    </citation>
    <scope>NUCLEOTIDE SEQUENCE [LARGE SCALE GENOMIC DNA]</scope>
    <source>
        <strain evidence="12 13">NYU-BL-A4</strain>
    </source>
</reference>
<dbReference type="OrthoDB" id="9803371at2"/>
<evidence type="ECO:0000256" key="5">
    <source>
        <dbReference type="ARBA" id="ARBA00022723"/>
    </source>
</evidence>
<dbReference type="PROSITE" id="PS00802">
    <property type="entry name" value="TRANSKETOLASE_2"/>
    <property type="match status" value="1"/>
</dbReference>
<evidence type="ECO:0000256" key="1">
    <source>
        <dbReference type="ARBA" id="ARBA00004980"/>
    </source>
</evidence>
<dbReference type="SMART" id="SM00861">
    <property type="entry name" value="Transket_pyr"/>
    <property type="match status" value="1"/>
</dbReference>
<evidence type="ECO:0000256" key="9">
    <source>
        <dbReference type="ARBA" id="ARBA00023229"/>
    </source>
</evidence>
<feature type="binding site" evidence="10">
    <location>
        <position position="367"/>
    </location>
    <ligand>
        <name>thiamine diphosphate</name>
        <dbReference type="ChEBI" id="CHEBI:58937"/>
    </ligand>
</feature>
<dbReference type="AlphaFoldDB" id="A0A1U7NNH6"/>
<evidence type="ECO:0000256" key="7">
    <source>
        <dbReference type="ARBA" id="ARBA00022977"/>
    </source>
</evidence>
<sequence length="627" mass="69987">MRVEDIRSPEQIKSMSVKELREFATDIREFLIRSISQTGGHLSSNLGIVELTLAMHYVFDSPTDKMIFDVGHQSYVHKILTGRAHKFATLRKKNGLSGFQKRKESEHDCWEAGHSSTSLSAGLGMAIARDLKGEHYEVISVIGDGALTGGMALEALNDIGALHKKMIIIFNDNAMSISKNHGAVEKRITNLRSSPLYRTVKKDVKTNLNHSKTGLNVLNSLTHIRDSLKENLVKAPLFKEFGLDYLGPVDGHDIKALIKVLETAKEHDGPIVVHVVTKKGKGYPFAEQDKLGKWHGVSPFDPKTGQSLIKLCTDELSWSEVISKTLIRLAFKHPEIVAITPAMANGSKLLEFARLFPDRFFDCGIAEEHAMTMAAGMAQGGLHPFLSIYSSFLQRAYDQINHDVARMDLPVVIGIDRAGLVGDDGATHQGVFDIAFLRSIPNLILSQPKDAKEAQNLLYTAFMTNAPFCIRYPRGTIPYQKNEEFERIKIGSWTCHIVGMPETILITYGPDVDRIIQKAKENSIGLMVVNARFFKPLDTKLLDTLIKEKLPIIIYETDIKAGGLSSAILEFMSKYDERIKIIGIGDHFVDHGSIRILRKEEGIDMESVFKELEHYEHAPRSSSDRSL</sequence>
<protein>
    <recommendedName>
        <fullName evidence="10">1-deoxy-D-xylulose-5-phosphate synthase</fullName>
        <ecNumber evidence="10">2.2.1.7</ecNumber>
    </recommendedName>
    <alternativeName>
        <fullName evidence="10">1-deoxyxylulose-5-phosphate synthase</fullName>
        <shortName evidence="10">DXP synthase</shortName>
        <shortName evidence="10">DXPS</shortName>
    </alternativeName>
</protein>
<proteinExistence type="inferred from homology"/>
<feature type="binding site" evidence="10">
    <location>
        <position position="173"/>
    </location>
    <ligand>
        <name>Mg(2+)</name>
        <dbReference type="ChEBI" id="CHEBI:18420"/>
    </ligand>
</feature>
<dbReference type="Gene3D" id="3.40.50.970">
    <property type="match status" value="2"/>
</dbReference>
<feature type="binding site" evidence="10">
    <location>
        <begin position="145"/>
        <end position="146"/>
    </location>
    <ligand>
        <name>thiamine diphosphate</name>
        <dbReference type="ChEBI" id="CHEBI:58937"/>
    </ligand>
</feature>
<keyword evidence="13" id="KW-1185">Reference proteome</keyword>
<dbReference type="GO" id="GO:0030976">
    <property type="term" value="F:thiamine pyrophosphate binding"/>
    <property type="evidence" value="ECO:0007669"/>
    <property type="project" value="UniProtKB-UniRule"/>
</dbReference>
<dbReference type="HAMAP" id="MF_00315">
    <property type="entry name" value="DXP_synth"/>
    <property type="match status" value="1"/>
</dbReference>
<evidence type="ECO:0000313" key="12">
    <source>
        <dbReference type="EMBL" id="OLU46877.1"/>
    </source>
</evidence>
<dbReference type="InterPro" id="IPR029061">
    <property type="entry name" value="THDP-binding"/>
</dbReference>
<dbReference type="CDD" id="cd02007">
    <property type="entry name" value="TPP_DXS"/>
    <property type="match status" value="1"/>
</dbReference>
<feature type="binding site" evidence="10">
    <location>
        <begin position="113"/>
        <end position="115"/>
    </location>
    <ligand>
        <name>thiamine diphosphate</name>
        <dbReference type="ChEBI" id="CHEBI:58937"/>
    </ligand>
</feature>
<keyword evidence="5 10" id="KW-0479">Metal-binding</keyword>
<dbReference type="RefSeq" id="WP_076341132.1">
    <property type="nucleotide sequence ID" value="NZ_CAPDDE010000003.1"/>
</dbReference>
<dbReference type="STRING" id="1862672.BO225_04725"/>
<dbReference type="PANTHER" id="PTHR43322:SF5">
    <property type="entry name" value="1-DEOXY-D-XYLULOSE-5-PHOSPHATE SYNTHASE, CHLOROPLASTIC"/>
    <property type="match status" value="1"/>
</dbReference>
<accession>A0A1U7NNH6</accession>
<dbReference type="InterPro" id="IPR005477">
    <property type="entry name" value="Dxylulose-5-P_synthase"/>
</dbReference>
<dbReference type="SUPFAM" id="SSF52518">
    <property type="entry name" value="Thiamin diphosphate-binding fold (THDP-binding)"/>
    <property type="match status" value="2"/>
</dbReference>
<evidence type="ECO:0000256" key="8">
    <source>
        <dbReference type="ARBA" id="ARBA00023052"/>
    </source>
</evidence>
<comment type="similarity">
    <text evidence="2 10">Belongs to the transketolase family. DXPS subfamily.</text>
</comment>
<dbReference type="Gene3D" id="3.40.50.920">
    <property type="match status" value="1"/>
</dbReference>
<dbReference type="Proteomes" id="UP000186705">
    <property type="component" value="Unassembled WGS sequence"/>
</dbReference>